<comment type="catalytic activity">
    <reaction evidence="1">
        <text>ATP + protein L-histidine = ADP + protein N-phospho-L-histidine.</text>
        <dbReference type="EC" id="2.7.13.3"/>
    </reaction>
</comment>
<dbReference type="EC" id="2.7.13.3" evidence="2"/>
<dbReference type="InterPro" id="IPR050736">
    <property type="entry name" value="Sensor_HK_Regulatory"/>
</dbReference>
<gene>
    <name evidence="8" type="ORF">D7Y13_11510</name>
</gene>
<dbReference type="Pfam" id="PF00512">
    <property type="entry name" value="HisKA"/>
    <property type="match status" value="1"/>
</dbReference>
<dbReference type="InterPro" id="IPR003594">
    <property type="entry name" value="HATPase_dom"/>
</dbReference>
<accession>A0ABX9QMM5</accession>
<dbReference type="SUPFAM" id="SSF55874">
    <property type="entry name" value="ATPase domain of HSP90 chaperone/DNA topoisomerase II/histidine kinase"/>
    <property type="match status" value="1"/>
</dbReference>
<keyword evidence="5 8" id="KW-0418">Kinase</keyword>
<keyword evidence="3" id="KW-0597">Phosphoprotein</keyword>
<keyword evidence="6" id="KW-0902">Two-component regulatory system</keyword>
<sequence length="461" mass="51002">MSSAHGGTAQRQHPSGGSDHRVQFYEDPSFLFDVVAKFLDAGFKEGEPAVVIASEAHAEGFTARLKALGFEVERALEDGRLVLLDARATLARFMVDGLPDWSRFQQVIGEVLDRSHRAAGGRRVRAFGEMVDLLLKAQNPKAALLLEEQWNELGKSHPFGLLCAYALGGFQTQEDARVFQDVCGAHAHVSPTEAYSGVPADELRLREVAVLQQRSKMLEAEIEYRKRIEKELLVAVRLRDDFLSIAGHELRTPLMALQLQLHSLTRLAREVGDARVQERLDRARRQVERLGTLTEDLLDVVRISEGRLVLQAEECDLAALVLEGVDRASEEVTRSGCQLRVLVDQPTWGRWDRSRLEQVVTNLLSNALKYGAGKPVEVMVKASRDRARLVIKDHGIGVPLDAQARIFDRFERAVSTNNYGGLGLGLWIARQGVEAHGGIIRVESEPGSGATFTVELPCNPG</sequence>
<proteinExistence type="predicted"/>
<evidence type="ECO:0000256" key="4">
    <source>
        <dbReference type="ARBA" id="ARBA00022679"/>
    </source>
</evidence>
<evidence type="ECO:0000256" key="2">
    <source>
        <dbReference type="ARBA" id="ARBA00012438"/>
    </source>
</evidence>
<dbReference type="InterPro" id="IPR025847">
    <property type="entry name" value="MEDS_domain"/>
</dbReference>
<evidence type="ECO:0000256" key="5">
    <source>
        <dbReference type="ARBA" id="ARBA00022777"/>
    </source>
</evidence>
<evidence type="ECO:0000259" key="7">
    <source>
        <dbReference type="PROSITE" id="PS50109"/>
    </source>
</evidence>
<dbReference type="Gene3D" id="1.10.287.130">
    <property type="match status" value="1"/>
</dbReference>
<dbReference type="EMBL" id="RAWI01000065">
    <property type="protein sequence ID" value="RKI11179.1"/>
    <property type="molecule type" value="Genomic_DNA"/>
</dbReference>
<evidence type="ECO:0000256" key="6">
    <source>
        <dbReference type="ARBA" id="ARBA00023012"/>
    </source>
</evidence>
<dbReference type="Gene3D" id="3.30.565.10">
    <property type="entry name" value="Histidine kinase-like ATPase, C-terminal domain"/>
    <property type="match status" value="1"/>
</dbReference>
<dbReference type="InterPro" id="IPR036890">
    <property type="entry name" value="HATPase_C_sf"/>
</dbReference>
<dbReference type="PRINTS" id="PR00344">
    <property type="entry name" value="BCTRLSENSOR"/>
</dbReference>
<dbReference type="PANTHER" id="PTHR43711:SF1">
    <property type="entry name" value="HISTIDINE KINASE 1"/>
    <property type="match status" value="1"/>
</dbReference>
<dbReference type="SMART" id="SM00388">
    <property type="entry name" value="HisKA"/>
    <property type="match status" value="1"/>
</dbReference>
<dbReference type="SUPFAM" id="SSF47384">
    <property type="entry name" value="Homodimeric domain of signal transducing histidine kinase"/>
    <property type="match status" value="1"/>
</dbReference>
<comment type="caution">
    <text evidence="8">The sequence shown here is derived from an EMBL/GenBank/DDBJ whole genome shotgun (WGS) entry which is preliminary data.</text>
</comment>
<keyword evidence="9" id="KW-1185">Reference proteome</keyword>
<dbReference type="RefSeq" id="WP_120583943.1">
    <property type="nucleotide sequence ID" value="NZ_RAWI01000065.1"/>
</dbReference>
<reference evidence="8 9" key="1">
    <citation type="submission" date="2018-09" db="EMBL/GenBank/DDBJ databases">
        <authorList>
            <person name="Livingstone P.G."/>
            <person name="Whitworth D.E."/>
        </authorList>
    </citation>
    <scope>NUCLEOTIDE SEQUENCE [LARGE SCALE GENOMIC DNA]</scope>
    <source>
        <strain evidence="8 9">CA031B</strain>
    </source>
</reference>
<evidence type="ECO:0000313" key="9">
    <source>
        <dbReference type="Proteomes" id="UP000278907"/>
    </source>
</evidence>
<feature type="domain" description="Histidine kinase" evidence="7">
    <location>
        <begin position="245"/>
        <end position="460"/>
    </location>
</feature>
<dbReference type="GO" id="GO:0016301">
    <property type="term" value="F:kinase activity"/>
    <property type="evidence" value="ECO:0007669"/>
    <property type="project" value="UniProtKB-KW"/>
</dbReference>
<dbReference type="Proteomes" id="UP000278907">
    <property type="component" value="Unassembled WGS sequence"/>
</dbReference>
<dbReference type="InterPro" id="IPR003661">
    <property type="entry name" value="HisK_dim/P_dom"/>
</dbReference>
<protein>
    <recommendedName>
        <fullName evidence="2">histidine kinase</fullName>
        <ecNumber evidence="2">2.7.13.3</ecNumber>
    </recommendedName>
</protein>
<evidence type="ECO:0000313" key="8">
    <source>
        <dbReference type="EMBL" id="RKI11179.1"/>
    </source>
</evidence>
<dbReference type="PANTHER" id="PTHR43711">
    <property type="entry name" value="TWO-COMPONENT HISTIDINE KINASE"/>
    <property type="match status" value="1"/>
</dbReference>
<name>A0ABX9QMM5_9BACT</name>
<dbReference type="SMART" id="SM00387">
    <property type="entry name" value="HATPase_c"/>
    <property type="match status" value="1"/>
</dbReference>
<dbReference type="CDD" id="cd00082">
    <property type="entry name" value="HisKA"/>
    <property type="match status" value="1"/>
</dbReference>
<dbReference type="Pfam" id="PF02518">
    <property type="entry name" value="HATPase_c"/>
    <property type="match status" value="1"/>
</dbReference>
<dbReference type="InterPro" id="IPR005467">
    <property type="entry name" value="His_kinase_dom"/>
</dbReference>
<dbReference type="InterPro" id="IPR036097">
    <property type="entry name" value="HisK_dim/P_sf"/>
</dbReference>
<dbReference type="Pfam" id="PF14417">
    <property type="entry name" value="MEDS"/>
    <property type="match status" value="1"/>
</dbReference>
<dbReference type="InterPro" id="IPR004358">
    <property type="entry name" value="Sig_transdc_His_kin-like_C"/>
</dbReference>
<organism evidence="8 9">
    <name type="scientific">Corallococcus praedator</name>
    <dbReference type="NCBI Taxonomy" id="2316724"/>
    <lineage>
        <taxon>Bacteria</taxon>
        <taxon>Pseudomonadati</taxon>
        <taxon>Myxococcota</taxon>
        <taxon>Myxococcia</taxon>
        <taxon>Myxococcales</taxon>
        <taxon>Cystobacterineae</taxon>
        <taxon>Myxococcaceae</taxon>
        <taxon>Corallococcus</taxon>
    </lineage>
</organism>
<evidence type="ECO:0000256" key="3">
    <source>
        <dbReference type="ARBA" id="ARBA00022553"/>
    </source>
</evidence>
<evidence type="ECO:0000256" key="1">
    <source>
        <dbReference type="ARBA" id="ARBA00000085"/>
    </source>
</evidence>
<keyword evidence="4" id="KW-0808">Transferase</keyword>
<dbReference type="PROSITE" id="PS50109">
    <property type="entry name" value="HIS_KIN"/>
    <property type="match status" value="1"/>
</dbReference>
<dbReference type="CDD" id="cd00075">
    <property type="entry name" value="HATPase"/>
    <property type="match status" value="1"/>
</dbReference>